<accession>A0ABP7B374</accession>
<organism evidence="1 2">
    <name type="scientific">Microbacterium marinilacus</name>
    <dbReference type="NCBI Taxonomy" id="415209"/>
    <lineage>
        <taxon>Bacteria</taxon>
        <taxon>Bacillati</taxon>
        <taxon>Actinomycetota</taxon>
        <taxon>Actinomycetes</taxon>
        <taxon>Micrococcales</taxon>
        <taxon>Microbacteriaceae</taxon>
        <taxon>Microbacterium</taxon>
    </lineage>
</organism>
<sequence>MAVTIISDVVSSRNAPDRNALQREIESAALAVEKAHPRAAQPWWPTAGDEFQAVYDTIEDALVATLYLQLALPEGIACRFGIGVGDITPVESSLADAIQDGPGWWAAREAVQRAEERDRGRFPGGRSWLTVHETASAELRAQEGIVNAYLLLRDQVVADMNARARRAVFDSWLGLQQKEIAEKEGVTQAAVSQAINKPLVRALRLGAKDLGLPTG</sequence>
<dbReference type="RefSeq" id="WP_221856590.1">
    <property type="nucleotide sequence ID" value="NZ_BAAAYV010000002.1"/>
</dbReference>
<protein>
    <submittedName>
        <fullName evidence="1">SatD family protein</fullName>
    </submittedName>
</protein>
<keyword evidence="2" id="KW-1185">Reference proteome</keyword>
<name>A0ABP7B374_9MICO</name>
<dbReference type="Proteomes" id="UP001410795">
    <property type="component" value="Unassembled WGS sequence"/>
</dbReference>
<dbReference type="EMBL" id="BAAAYV010000002">
    <property type="protein sequence ID" value="GAA3647830.1"/>
    <property type="molecule type" value="Genomic_DNA"/>
</dbReference>
<dbReference type="InterPro" id="IPR032580">
    <property type="entry name" value="SatD"/>
</dbReference>
<comment type="caution">
    <text evidence="1">The sequence shown here is derived from an EMBL/GenBank/DDBJ whole genome shotgun (WGS) entry which is preliminary data.</text>
</comment>
<evidence type="ECO:0000313" key="2">
    <source>
        <dbReference type="Proteomes" id="UP001410795"/>
    </source>
</evidence>
<proteinExistence type="predicted"/>
<gene>
    <name evidence="1" type="ORF">GCM10022202_04160</name>
</gene>
<reference evidence="2" key="1">
    <citation type="journal article" date="2019" name="Int. J. Syst. Evol. Microbiol.">
        <title>The Global Catalogue of Microorganisms (GCM) 10K type strain sequencing project: providing services to taxonomists for standard genome sequencing and annotation.</title>
        <authorList>
            <consortium name="The Broad Institute Genomics Platform"/>
            <consortium name="The Broad Institute Genome Sequencing Center for Infectious Disease"/>
            <person name="Wu L."/>
            <person name="Ma J."/>
        </authorList>
    </citation>
    <scope>NUCLEOTIDE SEQUENCE [LARGE SCALE GENOMIC DNA]</scope>
    <source>
        <strain evidence="2">JCM 16546</strain>
    </source>
</reference>
<dbReference type="Pfam" id="PF16264">
    <property type="entry name" value="SatD"/>
    <property type="match status" value="1"/>
</dbReference>
<evidence type="ECO:0000313" key="1">
    <source>
        <dbReference type="EMBL" id="GAA3647830.1"/>
    </source>
</evidence>